<dbReference type="InParanoid" id="A0A2P5EKT4"/>
<sequence>MGGLLSSLVLSTGELEPSTKYFEGEMTPSSTTCSCYGTPCSNRFSSFEYNNAAAATTGDLRTKSFWRPRKVFVPRYSRNSMAIWIEAPTLRSIHEIFTRNMLSWLLCLPFSSSFCLKLGTPLVEVKVI</sequence>
<evidence type="ECO:0000313" key="2">
    <source>
        <dbReference type="Proteomes" id="UP000237000"/>
    </source>
</evidence>
<protein>
    <submittedName>
        <fullName evidence="1">Uncharacterized protein</fullName>
    </submittedName>
</protein>
<reference evidence="2" key="1">
    <citation type="submission" date="2016-06" db="EMBL/GenBank/DDBJ databases">
        <title>Parallel loss of symbiosis genes in relatives of nitrogen-fixing non-legume Parasponia.</title>
        <authorList>
            <person name="Van Velzen R."/>
            <person name="Holmer R."/>
            <person name="Bu F."/>
            <person name="Rutten L."/>
            <person name="Van Zeijl A."/>
            <person name="Liu W."/>
            <person name="Santuari L."/>
            <person name="Cao Q."/>
            <person name="Sharma T."/>
            <person name="Shen D."/>
            <person name="Roswanjaya Y."/>
            <person name="Wardhani T."/>
            <person name="Kalhor M.S."/>
            <person name="Jansen J."/>
            <person name="Van den Hoogen J."/>
            <person name="Gungor B."/>
            <person name="Hartog M."/>
            <person name="Hontelez J."/>
            <person name="Verver J."/>
            <person name="Yang W.-C."/>
            <person name="Schijlen E."/>
            <person name="Repin R."/>
            <person name="Schilthuizen M."/>
            <person name="Schranz E."/>
            <person name="Heidstra R."/>
            <person name="Miyata K."/>
            <person name="Fedorova E."/>
            <person name="Kohlen W."/>
            <person name="Bisseling T."/>
            <person name="Smit S."/>
            <person name="Geurts R."/>
        </authorList>
    </citation>
    <scope>NUCLEOTIDE SEQUENCE [LARGE SCALE GENOMIC DNA]</scope>
    <source>
        <strain evidence="2">cv. RG33-2</strain>
    </source>
</reference>
<evidence type="ECO:0000313" key="1">
    <source>
        <dbReference type="EMBL" id="PON86163.1"/>
    </source>
</evidence>
<proteinExistence type="predicted"/>
<comment type="caution">
    <text evidence="1">The sequence shown here is derived from an EMBL/GenBank/DDBJ whole genome shotgun (WGS) entry which is preliminary data.</text>
</comment>
<accession>A0A2P5EKT4</accession>
<gene>
    <name evidence="1" type="ORF">TorRG33x02_180370</name>
</gene>
<dbReference type="EMBL" id="JXTC01000136">
    <property type="protein sequence ID" value="PON86163.1"/>
    <property type="molecule type" value="Genomic_DNA"/>
</dbReference>
<organism evidence="1 2">
    <name type="scientific">Trema orientale</name>
    <name type="common">Charcoal tree</name>
    <name type="synonym">Celtis orientalis</name>
    <dbReference type="NCBI Taxonomy" id="63057"/>
    <lineage>
        <taxon>Eukaryota</taxon>
        <taxon>Viridiplantae</taxon>
        <taxon>Streptophyta</taxon>
        <taxon>Embryophyta</taxon>
        <taxon>Tracheophyta</taxon>
        <taxon>Spermatophyta</taxon>
        <taxon>Magnoliopsida</taxon>
        <taxon>eudicotyledons</taxon>
        <taxon>Gunneridae</taxon>
        <taxon>Pentapetalae</taxon>
        <taxon>rosids</taxon>
        <taxon>fabids</taxon>
        <taxon>Rosales</taxon>
        <taxon>Cannabaceae</taxon>
        <taxon>Trema</taxon>
    </lineage>
</organism>
<name>A0A2P5EKT4_TREOI</name>
<dbReference type="AlphaFoldDB" id="A0A2P5EKT4"/>
<dbReference type="OrthoDB" id="10538867at2759"/>
<dbReference type="Proteomes" id="UP000237000">
    <property type="component" value="Unassembled WGS sequence"/>
</dbReference>
<keyword evidence="2" id="KW-1185">Reference proteome</keyword>